<keyword evidence="6" id="KW-0788">Thiol protease</keyword>
<dbReference type="Gene3D" id="3.90.190.10">
    <property type="entry name" value="Protein tyrosine phosphatase superfamily"/>
    <property type="match status" value="1"/>
</dbReference>
<dbReference type="AlphaFoldDB" id="A0A9W8AQ58"/>
<evidence type="ECO:0000256" key="5">
    <source>
        <dbReference type="ARBA" id="ARBA00022801"/>
    </source>
</evidence>
<feature type="compositionally biased region" description="Polar residues" evidence="11">
    <location>
        <begin position="307"/>
        <end position="331"/>
    </location>
</feature>
<keyword evidence="2" id="KW-0813">Transport</keyword>
<keyword evidence="10" id="KW-0539">Nucleus</keyword>
<comment type="similarity">
    <text evidence="1 10">Belongs to the peptidase C54 family.</text>
</comment>
<dbReference type="GO" id="GO:0016485">
    <property type="term" value="P:protein processing"/>
    <property type="evidence" value="ECO:0007669"/>
    <property type="project" value="TreeGrafter"/>
</dbReference>
<reference evidence="13" key="1">
    <citation type="submission" date="2022-07" db="EMBL/GenBank/DDBJ databases">
        <title>Phylogenomic reconstructions and comparative analyses of Kickxellomycotina fungi.</title>
        <authorList>
            <person name="Reynolds N.K."/>
            <person name="Stajich J.E."/>
            <person name="Barry K."/>
            <person name="Grigoriev I.V."/>
            <person name="Crous P."/>
            <person name="Smith M.E."/>
        </authorList>
    </citation>
    <scope>NUCLEOTIDE SEQUENCE</scope>
    <source>
        <strain evidence="13">RSA 1196</strain>
    </source>
</reference>
<evidence type="ECO:0000256" key="9">
    <source>
        <dbReference type="ARBA" id="ARBA00029362"/>
    </source>
</evidence>
<dbReference type="SUPFAM" id="SSF52799">
    <property type="entry name" value="(Phosphotyrosine protein) phosphatases II"/>
    <property type="match status" value="1"/>
</dbReference>
<feature type="compositionally biased region" description="Polar residues" evidence="11">
    <location>
        <begin position="779"/>
        <end position="818"/>
    </location>
</feature>
<dbReference type="EMBL" id="JANBPY010000559">
    <property type="protein sequence ID" value="KAJ1965900.1"/>
    <property type="molecule type" value="Genomic_DNA"/>
</dbReference>
<comment type="caution">
    <text evidence="13">The sequence shown here is derived from an EMBL/GenBank/DDBJ whole genome shotgun (WGS) entry which is preliminary data.</text>
</comment>
<name>A0A9W8AQ58_9FUNG</name>
<dbReference type="EC" id="3.4.22.-" evidence="10"/>
<dbReference type="GO" id="GO:0000045">
    <property type="term" value="P:autophagosome assembly"/>
    <property type="evidence" value="ECO:0007669"/>
    <property type="project" value="TreeGrafter"/>
</dbReference>
<keyword evidence="14" id="KW-1185">Reference proteome</keyword>
<feature type="compositionally biased region" description="Polar residues" evidence="11">
    <location>
        <begin position="339"/>
        <end position="357"/>
    </location>
</feature>
<evidence type="ECO:0000256" key="10">
    <source>
        <dbReference type="RuleBase" id="RU363115"/>
    </source>
</evidence>
<sequence>MDLIEKADLASTTQTYQHKLRQPPYPPLSFPTSAHKLLVPPLNFALVVPGIYRSGHPNPRNHAFLLKLGIRTIVYMNEDDPQPSHIEFVKTHRIAFHHYRVSANKEPSTETDARAVAAILGILTDTSRYPILVHCNKGKKRIGCLVGCLRKLQHWSMAAIFDEYQRFSGSKVRIADQQFTYGRATNAPLTYLAQPPLPLSMEKVETDPRLQLLRIQFRKNPLMSEGVEPETTAQDATSASPFRGLSSTVSNNVRNWVHSLGNVMEQWGINTARPSPDGELWLLGKRYVRGDPAFKPSLVGSVDSSEHTLPSSSAPPSTGDTTHPTSLSPSVENRKSPVHNPSTPTIVAAQISTSPSPVGSEGAIHKTSSPSQGMTSSWTLLPSTPSYPLAFLEDFQSRIWCTYRANFAPLPDSANLTSDSGWGCMLRAAQSLVAQSFVLQLLGRDWSLENQTAETLHSYRKIINLFVDTPTEDTPLSIHHLVHKGKELNVAVGEWFGPHMACHVFKNVINATQPFGVHAFVATDGVIYEDMLLQECGFAPSEPGALDQSPSLTLSPTMILVPTRLGIDQVNHVYYPALRHYFNWPQFLGIAGGRPSSAMYFVGHEDNDLIYLDPHCTRPLAIISEMDKLPTMPSCRTYHCRTPYKISLERLDPCMLLGFFVRNTSELEDLKDRMAELNRQTSGAPIVSIADQAPRYLFEDDLESPGHDDMIFDSDSGSPLVTVNADTEDERLVESVPSLRSNSPSYARSPSLVSEPPSVRSLDIQGEPDEAEDYPTDCVESQGSSSASELNYPANTVISPPDSVDQSSSASKVMSTVTPPDGPSVTREMSALQLPTSTSFFDKPASSDNEYLVVDKTLPTPIRPPEPS</sequence>
<dbReference type="InterPro" id="IPR004861">
    <property type="entry name" value="Siw14-like"/>
</dbReference>
<dbReference type="PROSITE" id="PS50054">
    <property type="entry name" value="TYR_PHOSPHATASE_DUAL"/>
    <property type="match status" value="1"/>
</dbReference>
<dbReference type="PANTHER" id="PTHR22624">
    <property type="entry name" value="CYSTEINE PROTEASE ATG4"/>
    <property type="match status" value="1"/>
</dbReference>
<protein>
    <recommendedName>
        <fullName evidence="10">Cysteine protease</fullName>
        <ecNumber evidence="10">3.4.22.-</ecNumber>
    </recommendedName>
</protein>
<dbReference type="GO" id="GO:0000423">
    <property type="term" value="P:mitophagy"/>
    <property type="evidence" value="ECO:0007669"/>
    <property type="project" value="TreeGrafter"/>
</dbReference>
<keyword evidence="7" id="KW-0653">Protein transport</keyword>
<dbReference type="Proteomes" id="UP001150925">
    <property type="component" value="Unassembled WGS sequence"/>
</dbReference>
<evidence type="ECO:0000313" key="14">
    <source>
        <dbReference type="Proteomes" id="UP001150925"/>
    </source>
</evidence>
<evidence type="ECO:0000313" key="13">
    <source>
        <dbReference type="EMBL" id="KAJ1965900.1"/>
    </source>
</evidence>
<evidence type="ECO:0000256" key="6">
    <source>
        <dbReference type="ARBA" id="ARBA00022807"/>
    </source>
</evidence>
<comment type="subcellular location">
    <subcellularLocation>
        <location evidence="10">Nucleus</location>
    </subcellularLocation>
    <subcellularLocation>
        <location evidence="10">Cytoplasm</location>
    </subcellularLocation>
</comment>
<keyword evidence="3 10" id="KW-0963">Cytoplasm</keyword>
<dbReference type="GO" id="GO:0004197">
    <property type="term" value="F:cysteine-type endopeptidase activity"/>
    <property type="evidence" value="ECO:0007669"/>
    <property type="project" value="TreeGrafter"/>
</dbReference>
<keyword evidence="4 10" id="KW-0645">Protease</keyword>
<gene>
    <name evidence="13" type="primary">ATG4_1</name>
    <name evidence="13" type="ORF">IWQ62_002554</name>
</gene>
<feature type="compositionally biased region" description="Acidic residues" evidence="11">
    <location>
        <begin position="766"/>
        <end position="775"/>
    </location>
</feature>
<dbReference type="InterPro" id="IPR005078">
    <property type="entry name" value="Peptidase_C54"/>
</dbReference>
<evidence type="ECO:0000256" key="4">
    <source>
        <dbReference type="ARBA" id="ARBA00022670"/>
    </source>
</evidence>
<proteinExistence type="inferred from homology"/>
<comment type="function">
    <text evidence="10">Required for selective autophagic degradation of the nucleus (nucleophagy) as well as for mitophagy which contributes to regulate mitochondrial quantity and quality by eliminating the mitochondria to a basal level to fulfill cellular energy requirements and preventing excess ROS production.</text>
</comment>
<dbReference type="GO" id="GO:0005634">
    <property type="term" value="C:nucleus"/>
    <property type="evidence" value="ECO:0007669"/>
    <property type="project" value="UniProtKB-SubCell"/>
</dbReference>
<evidence type="ECO:0000256" key="11">
    <source>
        <dbReference type="SAM" id="MobiDB-lite"/>
    </source>
</evidence>
<feature type="domain" description="Tyrosine-protein phosphatase" evidence="12">
    <location>
        <begin position="43"/>
        <end position="194"/>
    </location>
</feature>
<dbReference type="InterPro" id="IPR020428">
    <property type="entry name" value="PFA-DSPs"/>
</dbReference>
<feature type="compositionally biased region" description="Polar residues" evidence="11">
    <location>
        <begin position="738"/>
        <end position="752"/>
    </location>
</feature>
<comment type="catalytic activity">
    <reaction evidence="9">
        <text>[protein]-C-terminal L-amino acid-glycyl-phosphatidylethanolamide + H2O = [protein]-C-terminal L-amino acid-glycine + a 1,2-diacyl-sn-glycero-3-phosphoethanolamine</text>
        <dbReference type="Rhea" id="RHEA:67548"/>
        <dbReference type="Rhea" id="RHEA-COMP:17323"/>
        <dbReference type="Rhea" id="RHEA-COMP:17324"/>
        <dbReference type="ChEBI" id="CHEBI:15377"/>
        <dbReference type="ChEBI" id="CHEBI:64612"/>
        <dbReference type="ChEBI" id="CHEBI:172940"/>
        <dbReference type="ChEBI" id="CHEBI:172941"/>
    </reaction>
    <physiologicalReaction direction="left-to-right" evidence="9">
        <dbReference type="Rhea" id="RHEA:67549"/>
    </physiologicalReaction>
</comment>
<feature type="compositionally biased region" description="Polar residues" evidence="11">
    <location>
        <begin position="231"/>
        <end position="244"/>
    </location>
</feature>
<dbReference type="InterPro" id="IPR046792">
    <property type="entry name" value="Peptidase_C54_cat"/>
</dbReference>
<feature type="region of interest" description="Disordered" evidence="11">
    <location>
        <begin position="731"/>
        <end position="827"/>
    </location>
</feature>
<dbReference type="GO" id="GO:0035973">
    <property type="term" value="P:aggrephagy"/>
    <property type="evidence" value="ECO:0007669"/>
    <property type="project" value="TreeGrafter"/>
</dbReference>
<accession>A0A9W8AQ58</accession>
<evidence type="ECO:0000256" key="7">
    <source>
        <dbReference type="ARBA" id="ARBA00022927"/>
    </source>
</evidence>
<dbReference type="PANTHER" id="PTHR22624:SF49">
    <property type="entry name" value="CYSTEINE PROTEASE"/>
    <property type="match status" value="1"/>
</dbReference>
<evidence type="ECO:0000256" key="3">
    <source>
        <dbReference type="ARBA" id="ARBA00022490"/>
    </source>
</evidence>
<feature type="region of interest" description="Disordered" evidence="11">
    <location>
        <begin position="298"/>
        <end position="376"/>
    </location>
</feature>
<dbReference type="Pfam" id="PF03416">
    <property type="entry name" value="Peptidase_C54"/>
    <property type="match status" value="1"/>
</dbReference>
<feature type="region of interest" description="Disordered" evidence="11">
    <location>
        <begin position="223"/>
        <end position="244"/>
    </location>
</feature>
<evidence type="ECO:0000256" key="1">
    <source>
        <dbReference type="ARBA" id="ARBA00010958"/>
    </source>
</evidence>
<dbReference type="SUPFAM" id="SSF54001">
    <property type="entry name" value="Cysteine proteinases"/>
    <property type="match status" value="1"/>
</dbReference>
<evidence type="ECO:0000259" key="12">
    <source>
        <dbReference type="PROSITE" id="PS50054"/>
    </source>
</evidence>
<dbReference type="PRINTS" id="PR01911">
    <property type="entry name" value="PFDSPHPHTASE"/>
</dbReference>
<dbReference type="InterPro" id="IPR038765">
    <property type="entry name" value="Papain-like_cys_pep_sf"/>
</dbReference>
<dbReference type="GO" id="GO:0019786">
    <property type="term" value="F:protein-phosphatidylethanolamide deconjugating activity"/>
    <property type="evidence" value="ECO:0007669"/>
    <property type="project" value="InterPro"/>
</dbReference>
<dbReference type="FunFam" id="3.90.190.10:FF:000035">
    <property type="entry name" value="Tyrosine phosphatase, putative"/>
    <property type="match status" value="1"/>
</dbReference>
<dbReference type="InterPro" id="IPR029021">
    <property type="entry name" value="Prot-tyrosine_phosphatase-like"/>
</dbReference>
<dbReference type="GO" id="GO:0015031">
    <property type="term" value="P:protein transport"/>
    <property type="evidence" value="ECO:0007669"/>
    <property type="project" value="UniProtKB-KW"/>
</dbReference>
<keyword evidence="8" id="KW-0072">Autophagy</keyword>
<dbReference type="GO" id="GO:0016791">
    <property type="term" value="F:phosphatase activity"/>
    <property type="evidence" value="ECO:0007669"/>
    <property type="project" value="InterPro"/>
</dbReference>
<dbReference type="GO" id="GO:0034727">
    <property type="term" value="P:piecemeal microautophagy of the nucleus"/>
    <property type="evidence" value="ECO:0007669"/>
    <property type="project" value="TreeGrafter"/>
</dbReference>
<dbReference type="Pfam" id="PF03162">
    <property type="entry name" value="Y_phosphatase2"/>
    <property type="match status" value="1"/>
</dbReference>
<keyword evidence="5 10" id="KW-0378">Hydrolase</keyword>
<dbReference type="OrthoDB" id="2960936at2759"/>
<evidence type="ECO:0000256" key="2">
    <source>
        <dbReference type="ARBA" id="ARBA00022448"/>
    </source>
</evidence>
<organism evidence="13 14">
    <name type="scientific">Dispira parvispora</name>
    <dbReference type="NCBI Taxonomy" id="1520584"/>
    <lineage>
        <taxon>Eukaryota</taxon>
        <taxon>Fungi</taxon>
        <taxon>Fungi incertae sedis</taxon>
        <taxon>Zoopagomycota</taxon>
        <taxon>Kickxellomycotina</taxon>
        <taxon>Dimargaritomycetes</taxon>
        <taxon>Dimargaritales</taxon>
        <taxon>Dimargaritaceae</taxon>
        <taxon>Dispira</taxon>
    </lineage>
</organism>
<dbReference type="GO" id="GO:0005737">
    <property type="term" value="C:cytoplasm"/>
    <property type="evidence" value="ECO:0007669"/>
    <property type="project" value="UniProtKB-SubCell"/>
</dbReference>
<dbReference type="InterPro" id="IPR020422">
    <property type="entry name" value="TYR_PHOSPHATASE_DUAL_dom"/>
</dbReference>
<evidence type="ECO:0000256" key="8">
    <source>
        <dbReference type="ARBA" id="ARBA00023006"/>
    </source>
</evidence>